<keyword evidence="1" id="KW-0134">Cell wall</keyword>
<dbReference type="SUPFAM" id="SSF49785">
    <property type="entry name" value="Galactose-binding domain-like"/>
    <property type="match status" value="1"/>
</dbReference>
<dbReference type="EMBL" id="SPQA01000017">
    <property type="protein sequence ID" value="TFU30541.1"/>
    <property type="molecule type" value="Genomic_DNA"/>
</dbReference>
<dbReference type="InterPro" id="IPR008979">
    <property type="entry name" value="Galactose-bd-like_sf"/>
</dbReference>
<dbReference type="Gene3D" id="2.60.120.260">
    <property type="entry name" value="Galactose-binding domain-like"/>
    <property type="match status" value="3"/>
</dbReference>
<dbReference type="NCBIfam" id="TIGR01168">
    <property type="entry name" value="YSIRK_signal"/>
    <property type="match status" value="1"/>
</dbReference>
<dbReference type="Pfam" id="PF04650">
    <property type="entry name" value="YSIRK_signal"/>
    <property type="match status" value="1"/>
</dbReference>
<evidence type="ECO:0000313" key="10">
    <source>
        <dbReference type="EMBL" id="TFU30541.1"/>
    </source>
</evidence>
<dbReference type="InterPro" id="IPR005877">
    <property type="entry name" value="YSIRK_signal_dom"/>
</dbReference>
<dbReference type="Pfam" id="PF18080">
    <property type="entry name" value="Gal_mutarotas_3"/>
    <property type="match status" value="1"/>
</dbReference>
<reference evidence="10 11" key="1">
    <citation type="submission" date="2019-03" db="EMBL/GenBank/DDBJ databases">
        <title>Diversity of the mouse oral microbiome.</title>
        <authorList>
            <person name="Joseph S."/>
            <person name="Aduse-Opoku J."/>
            <person name="Curtis M."/>
            <person name="Wade W."/>
            <person name="Hashim A."/>
        </authorList>
    </citation>
    <scope>NUCLEOTIDE SEQUENCE [LARGE SCALE GENOMIC DNA]</scope>
    <source>
        <strain evidence="10 11">HT4</strain>
    </source>
</reference>
<dbReference type="GO" id="GO:0030246">
    <property type="term" value="F:carbohydrate binding"/>
    <property type="evidence" value="ECO:0007669"/>
    <property type="project" value="InterPro"/>
</dbReference>
<evidence type="ECO:0000256" key="4">
    <source>
        <dbReference type="ARBA" id="ARBA00023088"/>
    </source>
</evidence>
<evidence type="ECO:0000256" key="6">
    <source>
        <dbReference type="SAM" id="MobiDB-lite"/>
    </source>
</evidence>
<dbReference type="InterPro" id="IPR040575">
    <property type="entry name" value="GH101_N"/>
</dbReference>
<keyword evidence="3" id="KW-0732">Signal</keyword>
<dbReference type="PROSITE" id="PS50020">
    <property type="entry name" value="WW_DOMAIN_2"/>
    <property type="match status" value="1"/>
</dbReference>
<dbReference type="Pfam" id="PF07501">
    <property type="entry name" value="G5"/>
    <property type="match status" value="2"/>
</dbReference>
<dbReference type="SMART" id="SM01208">
    <property type="entry name" value="G5"/>
    <property type="match status" value="2"/>
</dbReference>
<feature type="domain" description="G5" evidence="9">
    <location>
        <begin position="1721"/>
        <end position="1800"/>
    </location>
</feature>
<dbReference type="InterPro" id="IPR040633">
    <property type="entry name" value="Gal_mutarotas_3"/>
</dbReference>
<dbReference type="PROSITE" id="PS51109">
    <property type="entry name" value="G5"/>
    <property type="match status" value="2"/>
</dbReference>
<sequence>MKSNFFDRQTRYSIRKFSLGICSVLIGFSFLGHSVAAEEITASAETTASHNFPSTPPPIEEESTRSEGATPPSQPEEAGQPATDLPAAPENTPEEGSTSSTNDEQPTNTENRASSDEQPTNPEDRASAGEQPTTPENRASTDEQPVASSKPEWRTLENTNHQGRVEVVEQEGKRYYALSSTADNDNGNRVALFEKEGLTFDENGNASVNINFVEGSENNQGRFGVFLKFKDPQSNIFVGYDSIGWFWEHKASGEGNSLWYSGSRVAAPQKGSKNELQITLKADGQLNATNNGDKLFDTIVLPAAVMQQLTEYKNILLKAGSYGNEKTRILVLADDQEGVRPPEETDKETGPAANDSTIVYDQIESSILRAIIDTSFPRIKEYHLNGNTLTGQVQAINQLRINSHIVTPTVTYNKIDATTAEYLLQVRDEANFINADLTVQLKVVDNQLHFDVTKVTNHYEVTPGEAIDDTRKLLSSIDFVGNTLVSVSSKQNQAKFDGATMSNNTHVSGDHHIDVTNPMPDFSNGYMYGFVSSDKLAAGVWSNSQYSYGGGSRDFTRLTAFKQTVGDVNYVGIQSSPWQWQGAHRNIVYPAYTLELPSAKVIITEDANKDNVVDWQDGAIAYRQIMNNPKGWEGVKDIVAYRIAMNFGSQAQNPFLMTLDGIKKIALHTDGLGQGILLKGYGSEGHDSGHLNYADIGKRIGGAEDFKTLIEKSKAYGAKLGIHVNASETYPESKYFNEEILRKNADGSYNYGWNWIDQGINIDAAYDLAHGRRKRWEDLKEVLGEGLDFIYVDVWGNGQSGDNGAWATHVLAKEIMDQGWRFAIEWGHGGEYDSTFQHWAADLTYGGYANKGINSSITRFIRNHQKDAWIGDYPSYGGAANYPLLGGYSMKDFEGWQGRSDYNGYVTNLFAHDVMTKYIQHFNVMSWKNGTPVSMNDNGGSYRWTPEMEIGLVDKDNNSLLLTRKSNDITSPLYRQRTAHLNGRLIQDGSAYLLPWNWDASGQPLENAKQKMYYFNTQTGATTWALPDDWQGEHVYLYKLTDLGKVEETLIPIQNGSITLNLDANQPYVLYRSPQTNPEMSWSDGMHIYDQGFNSGSLDHWQKTGDTANSTSIVKSQGANDMLRITDNSERVTLSQVLTDLKPNTRYAAYVGVDNRSQALAGITVHTGSKEITNQTGQSIAKNYVKAYAHNTLEKNATVNNSSYFQNMYVFFTTGDDVSNVRLTLSREKGSGATYFDEIRIFENSSQMYGDQHDTATGIFRQDFENVGQGIFPFVIGDVEYVEDNRTHLSEKHEPYTQRGWNDKKISDVIEGDWSLKTNGLVGRQALIYQTIPQNFKFESGKTYRVTFDYEAGSNGTYAFAIGDGEITTKRNEQGQYYKDMSKVQLHGLENSWENSDRAKTVSFILTGSESGQSWIGIYSTSQSGDTKGDTGNAANFRGYNDFILDRLQIEEIEMTGKLFVEQALNTYLPILAMPQYTQDSLTPLKEAVYHLFVAPDDISIEDAQALIQVAQQLRNELVEKRQKLTADDFESLTAPAQPGEELRYAFDNDPSSLWHTPWGESHIGEPAIIVLREAQDITGFKYQPRTSGSNGILKNITLTILDEAGVEHHFSANNWPENSAEKSISFGKTIRAKRITLTGTSSYGEGGDKYQSAAELIFTTPEIEEKALDWTAYTQAVSRIEAFTSPTLTTALSNIKEQVKALDDNHLLTQNLLQSLADYLNTFDQREERQVVPIAFETIRRDNPSLAIGTEKLIQAGQAGERTIVKQIVRFEDQEFETVISDSVTKEAVNHIIEIGSKRIGQVLGEGTKQPELPIVPIKTHEVKELLPIAFETVYRNNPNLPIGVKRIIQKGEEGSRIITKQLITVGEHTLEKILSDTIIKEAHIQIIELGSKVEEADKDKLGYKDDKEPKIDNLTTSPLLISNDKDKQESNHKALPATNSTAETATTTFGLATLLATFGIVAPKKKAE</sequence>
<feature type="compositionally biased region" description="Polar residues" evidence="6">
    <location>
        <begin position="94"/>
        <end position="121"/>
    </location>
</feature>
<dbReference type="Gene3D" id="2.60.120.870">
    <property type="match status" value="1"/>
</dbReference>
<feature type="domain" description="WW" evidence="7">
    <location>
        <begin position="992"/>
        <end position="1029"/>
    </location>
</feature>
<feature type="region of interest" description="Disordered" evidence="6">
    <location>
        <begin position="1916"/>
        <end position="1942"/>
    </location>
</feature>
<evidence type="ECO:0000259" key="8">
    <source>
        <dbReference type="PROSITE" id="PS50847"/>
    </source>
</evidence>
<feature type="coiled-coil region" evidence="5">
    <location>
        <begin position="1501"/>
        <end position="1528"/>
    </location>
</feature>
<dbReference type="Pfam" id="PF21466">
    <property type="entry name" value="GH101_dom-5"/>
    <property type="match status" value="1"/>
</dbReference>
<evidence type="ECO:0000256" key="5">
    <source>
        <dbReference type="SAM" id="Coils"/>
    </source>
</evidence>
<dbReference type="RefSeq" id="WP_135052881.1">
    <property type="nucleotide sequence ID" value="NZ_CAKOCW010000013.1"/>
</dbReference>
<organism evidence="10 11">
    <name type="scientific">Streptococcus acidominimus</name>
    <dbReference type="NCBI Taxonomy" id="1326"/>
    <lineage>
        <taxon>Bacteria</taxon>
        <taxon>Bacillati</taxon>
        <taxon>Bacillota</taxon>
        <taxon>Bacilli</taxon>
        <taxon>Lactobacillales</taxon>
        <taxon>Streptococcaceae</taxon>
        <taxon>Streptococcus</taxon>
    </lineage>
</organism>
<comment type="caution">
    <text evidence="10">The sequence shown here is derived from an EMBL/GenBank/DDBJ whole genome shotgun (WGS) entry which is preliminary data.</text>
</comment>
<dbReference type="PROSITE" id="PS50847">
    <property type="entry name" value="GRAM_POS_ANCHORING"/>
    <property type="match status" value="1"/>
</dbReference>
<dbReference type="Pfam" id="PF17451">
    <property type="entry name" value="Glyco_hyd_101C"/>
    <property type="match status" value="1"/>
</dbReference>
<feature type="domain" description="Gram-positive cocci surface proteins LPxTG" evidence="8">
    <location>
        <begin position="1937"/>
        <end position="1970"/>
    </location>
</feature>
<feature type="domain" description="G5" evidence="9">
    <location>
        <begin position="1816"/>
        <end position="1895"/>
    </location>
</feature>
<dbReference type="Pfam" id="PF12905">
    <property type="entry name" value="Glyco_hydro_101"/>
    <property type="match status" value="1"/>
</dbReference>
<dbReference type="InterPro" id="IPR001202">
    <property type="entry name" value="WW_dom"/>
</dbReference>
<evidence type="ECO:0000259" key="9">
    <source>
        <dbReference type="PROSITE" id="PS51109"/>
    </source>
</evidence>
<feature type="compositionally biased region" description="Basic and acidic residues" evidence="6">
    <location>
        <begin position="1925"/>
        <end position="1934"/>
    </location>
</feature>
<dbReference type="Gene3D" id="3.20.20.80">
    <property type="entry name" value="Glycosidases"/>
    <property type="match status" value="1"/>
</dbReference>
<dbReference type="Gene3D" id="2.70.98.10">
    <property type="match status" value="1"/>
</dbReference>
<keyword evidence="5" id="KW-0175">Coiled coil</keyword>
<dbReference type="InterPro" id="IPR040502">
    <property type="entry name" value="GH101_dom-6"/>
</dbReference>
<evidence type="ECO:0000256" key="2">
    <source>
        <dbReference type="ARBA" id="ARBA00022525"/>
    </source>
</evidence>
<protein>
    <submittedName>
        <fullName evidence="10">YSIRK-type signal peptide-containing protein</fullName>
    </submittedName>
</protein>
<keyword evidence="2" id="KW-0964">Secreted</keyword>
<feature type="compositionally biased region" description="Polar residues" evidence="6">
    <location>
        <begin position="130"/>
        <end position="147"/>
    </location>
</feature>
<dbReference type="Gene3D" id="2.60.40.1180">
    <property type="entry name" value="Golgi alpha-mannosidase II"/>
    <property type="match status" value="1"/>
</dbReference>
<dbReference type="InterPro" id="IPR049314">
    <property type="entry name" value="GH101_dom-5"/>
</dbReference>
<dbReference type="Pfam" id="PF17974">
    <property type="entry name" value="GalBD_like"/>
    <property type="match status" value="1"/>
</dbReference>
<evidence type="ECO:0000256" key="3">
    <source>
        <dbReference type="ARBA" id="ARBA00022729"/>
    </source>
</evidence>
<name>A0A4Y9FMZ7_STRAI</name>
<evidence type="ECO:0000259" key="7">
    <source>
        <dbReference type="PROSITE" id="PS50020"/>
    </source>
</evidence>
<dbReference type="InterPro" id="IPR025706">
    <property type="entry name" value="Endoa_GalNAc"/>
</dbReference>
<dbReference type="Proteomes" id="UP000297747">
    <property type="component" value="Unassembled WGS sequence"/>
</dbReference>
<dbReference type="Gene3D" id="6.10.140.660">
    <property type="match status" value="1"/>
</dbReference>
<feature type="region of interest" description="Disordered" evidence="6">
    <location>
        <begin position="43"/>
        <end position="167"/>
    </location>
</feature>
<dbReference type="InterPro" id="IPR000421">
    <property type="entry name" value="FA58C"/>
</dbReference>
<dbReference type="Pfam" id="PF00754">
    <property type="entry name" value="F5_F8_type_C"/>
    <property type="match status" value="1"/>
</dbReference>
<accession>A0A4Y9FMZ7</accession>
<dbReference type="Gene3D" id="2.20.230.10">
    <property type="entry name" value="Resuscitation-promoting factor rpfb"/>
    <property type="match status" value="2"/>
</dbReference>
<dbReference type="InterPro" id="IPR011098">
    <property type="entry name" value="G5_dom"/>
</dbReference>
<proteinExistence type="predicted"/>
<dbReference type="InterPro" id="IPR014718">
    <property type="entry name" value="GH-type_carb-bd"/>
</dbReference>
<dbReference type="InterPro" id="IPR035364">
    <property type="entry name" value="Beta_sandwich_GH101"/>
</dbReference>
<dbReference type="GO" id="GO:0033926">
    <property type="term" value="F:endo-alpha-N-acetylgalactosaminidase activity"/>
    <property type="evidence" value="ECO:0007669"/>
    <property type="project" value="InterPro"/>
</dbReference>
<dbReference type="CDD" id="cd14244">
    <property type="entry name" value="GH_101_like"/>
    <property type="match status" value="1"/>
</dbReference>
<evidence type="ECO:0000256" key="1">
    <source>
        <dbReference type="ARBA" id="ARBA00022512"/>
    </source>
</evidence>
<dbReference type="InterPro" id="IPR019931">
    <property type="entry name" value="LPXTG_anchor"/>
</dbReference>
<evidence type="ECO:0000313" key="11">
    <source>
        <dbReference type="Proteomes" id="UP000297747"/>
    </source>
</evidence>
<keyword evidence="4" id="KW-0572">Peptidoglycan-anchor</keyword>
<dbReference type="InterPro" id="IPR013780">
    <property type="entry name" value="Glyco_hydro_b"/>
</dbReference>
<dbReference type="Pfam" id="PF17995">
    <property type="entry name" value="GH101_N"/>
    <property type="match status" value="1"/>
</dbReference>
<gene>
    <name evidence="10" type="ORF">E4U01_05670</name>
</gene>